<gene>
    <name evidence="2" type="ORF">H9637_07830</name>
</gene>
<keyword evidence="1" id="KW-0812">Transmembrane</keyword>
<accession>A0ABR8YRR5</accession>
<protein>
    <submittedName>
        <fullName evidence="2">DUF2232 domain-containing protein</fullName>
    </submittedName>
</protein>
<evidence type="ECO:0000313" key="2">
    <source>
        <dbReference type="EMBL" id="MBD8046950.1"/>
    </source>
</evidence>
<feature type="transmembrane region" description="Helical" evidence="1">
    <location>
        <begin position="46"/>
        <end position="70"/>
    </location>
</feature>
<dbReference type="EMBL" id="JACSQB010000053">
    <property type="protein sequence ID" value="MBD8046950.1"/>
    <property type="molecule type" value="Genomic_DNA"/>
</dbReference>
<keyword evidence="1" id="KW-0472">Membrane</keyword>
<dbReference type="RefSeq" id="WP_191739925.1">
    <property type="nucleotide sequence ID" value="NZ_JACSQB010000053.1"/>
</dbReference>
<evidence type="ECO:0000313" key="3">
    <source>
        <dbReference type="Proteomes" id="UP000627166"/>
    </source>
</evidence>
<reference evidence="2 3" key="1">
    <citation type="submission" date="2020-08" db="EMBL/GenBank/DDBJ databases">
        <title>A Genomic Blueprint of the Chicken Gut Microbiome.</title>
        <authorList>
            <person name="Gilroy R."/>
            <person name="Ravi A."/>
            <person name="Getino M."/>
            <person name="Pursley I."/>
            <person name="Horton D.L."/>
            <person name="Alikhan N.-F."/>
            <person name="Baker D."/>
            <person name="Gharbi K."/>
            <person name="Hall N."/>
            <person name="Watson M."/>
            <person name="Adriaenssens E.M."/>
            <person name="Foster-Nyarko E."/>
            <person name="Jarju S."/>
            <person name="Secka A."/>
            <person name="Antonio M."/>
            <person name="Oren A."/>
            <person name="Chaudhuri R."/>
            <person name="La Ragione R.M."/>
            <person name="Hildebrand F."/>
            <person name="Pallen M.J."/>
        </authorList>
    </citation>
    <scope>NUCLEOTIDE SEQUENCE [LARGE SCALE GENOMIC DNA]</scope>
    <source>
        <strain evidence="2 3">N37</strain>
    </source>
</reference>
<keyword evidence="1" id="KW-1133">Transmembrane helix</keyword>
<feature type="transmembrane region" description="Helical" evidence="1">
    <location>
        <begin position="105"/>
        <end position="130"/>
    </location>
</feature>
<feature type="transmembrane region" description="Helical" evidence="1">
    <location>
        <begin position="197"/>
        <end position="218"/>
    </location>
</feature>
<keyword evidence="3" id="KW-1185">Reference proteome</keyword>
<name>A0ABR8YRR5_9CLOT</name>
<dbReference type="Proteomes" id="UP000627166">
    <property type="component" value="Unassembled WGS sequence"/>
</dbReference>
<feature type="transmembrane region" description="Helical" evidence="1">
    <location>
        <begin position="150"/>
        <end position="173"/>
    </location>
</feature>
<feature type="transmembrane region" description="Helical" evidence="1">
    <location>
        <begin position="12"/>
        <end position="34"/>
    </location>
</feature>
<feature type="transmembrane region" description="Helical" evidence="1">
    <location>
        <begin position="230"/>
        <end position="249"/>
    </location>
</feature>
<evidence type="ECO:0000256" key="1">
    <source>
        <dbReference type="SAM" id="Phobius"/>
    </source>
</evidence>
<sequence>MFKTKDMVEAAMLSALFVVLSVIAIGTGIGYSLYLDIMVPLIISLIYLKCGFKYTALSAITSLTIIILVIGDIGAGIWMSQSMILGLMCSIFIEKDSEIIDDIVYCTIFACILMIFIDIYFSKLIGYSFIKEFEAYTSSWSFKYINPQVILYVLVACVPAGTVVVAYLGTLIIGNKLKLLSENGVEKFKLIKNYRKVGYYMCCSKNVILIGITYLALLEVLNLLNYDIKTTYIKVIAISIKYTLLYIVLKDANSFIGKFLYMKTRSKLIFSLVNLITIVFLVIKFKITSWLMILGDIIINLSLDMRNKQLIFLKKCL</sequence>
<feature type="transmembrane region" description="Helical" evidence="1">
    <location>
        <begin position="269"/>
        <end position="293"/>
    </location>
</feature>
<organism evidence="2 3">
    <name type="scientific">Clostridium faecium</name>
    <dbReference type="NCBI Taxonomy" id="2762223"/>
    <lineage>
        <taxon>Bacteria</taxon>
        <taxon>Bacillati</taxon>
        <taxon>Bacillota</taxon>
        <taxon>Clostridia</taxon>
        <taxon>Eubacteriales</taxon>
        <taxon>Clostridiaceae</taxon>
        <taxon>Clostridium</taxon>
    </lineage>
</organism>
<comment type="caution">
    <text evidence="2">The sequence shown here is derived from an EMBL/GenBank/DDBJ whole genome shotgun (WGS) entry which is preliminary data.</text>
</comment>
<proteinExistence type="predicted"/>